<evidence type="ECO:0000313" key="1">
    <source>
        <dbReference type="EMBL" id="MEP0865540.1"/>
    </source>
</evidence>
<evidence type="ECO:0000313" key="2">
    <source>
        <dbReference type="Proteomes" id="UP001442494"/>
    </source>
</evidence>
<comment type="caution">
    <text evidence="1">The sequence shown here is derived from an EMBL/GenBank/DDBJ whole genome shotgun (WGS) entry which is preliminary data.</text>
</comment>
<gene>
    <name evidence="1" type="ORF">NDI37_13795</name>
</gene>
<accession>A0ABV0JPY8</accession>
<name>A0ABV0JPY8_9CYAN</name>
<keyword evidence="2" id="KW-1185">Reference proteome</keyword>
<dbReference type="InterPro" id="IPR010328">
    <property type="entry name" value="DUF928"/>
</dbReference>
<proteinExistence type="predicted"/>
<sequence length="257" mass="27800">MELVLLTGFSTLLGTLEPKSAHAIPQRLLVADYEPPVNISAPGRREGGGTRGGNCPIAKKPLTALIPANNIGFTVAQNPVLLFYLPAMPPQAKPLPVEFVLRDGNEKEIYATTFMMPGKSGIVSVSVPVSADVPPLEVGKNYHWFLSILCNPLERSPNIFVEGWIRRVPLNATLNNNLKQATLKDRPDIYAEAGIWFDALNTLAALRQSNPKDSAVSSEWAKLLKAVGLEHMATEPLVPISPIPSNNATLSQPSPKN</sequence>
<dbReference type="Pfam" id="PF06051">
    <property type="entry name" value="DUF928"/>
    <property type="match status" value="1"/>
</dbReference>
<protein>
    <submittedName>
        <fullName evidence="1">DUF928 domain-containing protein</fullName>
    </submittedName>
</protein>
<dbReference type="EMBL" id="JAMPKK010000028">
    <property type="protein sequence ID" value="MEP0865540.1"/>
    <property type="molecule type" value="Genomic_DNA"/>
</dbReference>
<dbReference type="RefSeq" id="WP_190425920.1">
    <property type="nucleotide sequence ID" value="NZ_JAMPKK010000028.1"/>
</dbReference>
<dbReference type="Proteomes" id="UP001442494">
    <property type="component" value="Unassembled WGS sequence"/>
</dbReference>
<organism evidence="1 2">
    <name type="scientific">Funiculus sociatus GB2-A5</name>
    <dbReference type="NCBI Taxonomy" id="2933946"/>
    <lineage>
        <taxon>Bacteria</taxon>
        <taxon>Bacillati</taxon>
        <taxon>Cyanobacteriota</taxon>
        <taxon>Cyanophyceae</taxon>
        <taxon>Coleofasciculales</taxon>
        <taxon>Coleofasciculaceae</taxon>
        <taxon>Funiculus</taxon>
    </lineage>
</organism>
<reference evidence="1 2" key="1">
    <citation type="submission" date="2022-04" db="EMBL/GenBank/DDBJ databases">
        <title>Positive selection, recombination, and allopatry shape intraspecific diversity of widespread and dominant cyanobacteria.</title>
        <authorList>
            <person name="Wei J."/>
            <person name="Shu W."/>
            <person name="Hu C."/>
        </authorList>
    </citation>
    <scope>NUCLEOTIDE SEQUENCE [LARGE SCALE GENOMIC DNA]</scope>
    <source>
        <strain evidence="1 2">GB2-A5</strain>
    </source>
</reference>